<keyword evidence="3" id="KW-0804">Transcription</keyword>
<dbReference type="GO" id="GO:0003700">
    <property type="term" value="F:DNA-binding transcription factor activity"/>
    <property type="evidence" value="ECO:0007669"/>
    <property type="project" value="InterPro"/>
</dbReference>
<reference evidence="5" key="1">
    <citation type="journal article" date="2021" name="PeerJ">
        <title>Extensive microbial diversity within the chicken gut microbiome revealed by metagenomics and culture.</title>
        <authorList>
            <person name="Gilroy R."/>
            <person name="Ravi A."/>
            <person name="Getino M."/>
            <person name="Pursley I."/>
            <person name="Horton D.L."/>
            <person name="Alikhan N.F."/>
            <person name="Baker D."/>
            <person name="Gharbi K."/>
            <person name="Hall N."/>
            <person name="Watson M."/>
            <person name="Adriaenssens E.M."/>
            <person name="Foster-Nyarko E."/>
            <person name="Jarju S."/>
            <person name="Secka A."/>
            <person name="Antonio M."/>
            <person name="Oren A."/>
            <person name="Chaudhuri R.R."/>
            <person name="La Ragione R."/>
            <person name="Hildebrand F."/>
            <person name="Pallen M.J."/>
        </authorList>
    </citation>
    <scope>NUCLEOTIDE SEQUENCE</scope>
    <source>
        <strain evidence="5">1068</strain>
    </source>
</reference>
<dbReference type="Proteomes" id="UP000824056">
    <property type="component" value="Unassembled WGS sequence"/>
</dbReference>
<dbReference type="PROSITE" id="PS01124">
    <property type="entry name" value="HTH_ARAC_FAMILY_2"/>
    <property type="match status" value="1"/>
</dbReference>
<gene>
    <name evidence="5" type="ORF">H9809_13065</name>
</gene>
<dbReference type="Gene3D" id="1.10.10.60">
    <property type="entry name" value="Homeodomain-like"/>
    <property type="match status" value="2"/>
</dbReference>
<comment type="caution">
    <text evidence="5">The sequence shown here is derived from an EMBL/GenBank/DDBJ whole genome shotgun (WGS) entry which is preliminary data.</text>
</comment>
<accession>A0A9D2FUS3</accession>
<dbReference type="PRINTS" id="PR00032">
    <property type="entry name" value="HTHARAC"/>
</dbReference>
<evidence type="ECO:0000256" key="3">
    <source>
        <dbReference type="ARBA" id="ARBA00023163"/>
    </source>
</evidence>
<dbReference type="Pfam" id="PF12833">
    <property type="entry name" value="HTH_18"/>
    <property type="match status" value="1"/>
</dbReference>
<dbReference type="InterPro" id="IPR020449">
    <property type="entry name" value="Tscrpt_reg_AraC-type_HTH"/>
</dbReference>
<organism evidence="5 6">
    <name type="scientific">Candidatus Blautia pullicola</name>
    <dbReference type="NCBI Taxonomy" id="2838498"/>
    <lineage>
        <taxon>Bacteria</taxon>
        <taxon>Bacillati</taxon>
        <taxon>Bacillota</taxon>
        <taxon>Clostridia</taxon>
        <taxon>Lachnospirales</taxon>
        <taxon>Lachnospiraceae</taxon>
        <taxon>Blautia</taxon>
    </lineage>
</organism>
<dbReference type="SMART" id="SM00342">
    <property type="entry name" value="HTH_ARAC"/>
    <property type="match status" value="1"/>
</dbReference>
<dbReference type="PANTHER" id="PTHR43280">
    <property type="entry name" value="ARAC-FAMILY TRANSCRIPTIONAL REGULATOR"/>
    <property type="match status" value="1"/>
</dbReference>
<protein>
    <submittedName>
        <fullName evidence="5">AraC family transcriptional regulator</fullName>
    </submittedName>
</protein>
<dbReference type="InterPro" id="IPR018062">
    <property type="entry name" value="HTH_AraC-typ_CS"/>
</dbReference>
<evidence type="ECO:0000256" key="1">
    <source>
        <dbReference type="ARBA" id="ARBA00023015"/>
    </source>
</evidence>
<evidence type="ECO:0000256" key="2">
    <source>
        <dbReference type="ARBA" id="ARBA00023125"/>
    </source>
</evidence>
<reference evidence="5" key="2">
    <citation type="submission" date="2021-04" db="EMBL/GenBank/DDBJ databases">
        <authorList>
            <person name="Gilroy R."/>
        </authorList>
    </citation>
    <scope>NUCLEOTIDE SEQUENCE</scope>
    <source>
        <strain evidence="5">1068</strain>
    </source>
</reference>
<dbReference type="PROSITE" id="PS00041">
    <property type="entry name" value="HTH_ARAC_FAMILY_1"/>
    <property type="match status" value="1"/>
</dbReference>
<dbReference type="InterPro" id="IPR018060">
    <property type="entry name" value="HTH_AraC"/>
</dbReference>
<proteinExistence type="predicted"/>
<evidence type="ECO:0000313" key="5">
    <source>
        <dbReference type="EMBL" id="HIZ66805.1"/>
    </source>
</evidence>
<sequence>MAAFSTDNFDYLDKKTKQILIATRESFVPHIPYEYEKNWLEAVRMGDLELAKKAMKRMDQGGKEGTLSENPLRQAQIIFISFITQITRAAMDSSVAEDLAYAMSDSYIQASEACTSLSQIDTLKNRALRDFVNAVKHQKDSPPYCRAVRRAINYIHSHMHQKITLQELSQAAQLSPGRFSHLFREETGISPLSYVQKEKIQTAKTMLLYSGHRISEISTSLGFSNESHFIKTFRQYTGKTPGQYRKSQIHSKADVP</sequence>
<dbReference type="GO" id="GO:0043565">
    <property type="term" value="F:sequence-specific DNA binding"/>
    <property type="evidence" value="ECO:0007669"/>
    <property type="project" value="InterPro"/>
</dbReference>
<dbReference type="EMBL" id="DXBG01000305">
    <property type="protein sequence ID" value="HIZ66805.1"/>
    <property type="molecule type" value="Genomic_DNA"/>
</dbReference>
<dbReference type="AlphaFoldDB" id="A0A9D2FUS3"/>
<keyword evidence="2" id="KW-0238">DNA-binding</keyword>
<evidence type="ECO:0000259" key="4">
    <source>
        <dbReference type="PROSITE" id="PS01124"/>
    </source>
</evidence>
<keyword evidence="1" id="KW-0805">Transcription regulation</keyword>
<dbReference type="PANTHER" id="PTHR43280:SF2">
    <property type="entry name" value="HTH-TYPE TRANSCRIPTIONAL REGULATOR EXSA"/>
    <property type="match status" value="1"/>
</dbReference>
<dbReference type="SUPFAM" id="SSF46689">
    <property type="entry name" value="Homeodomain-like"/>
    <property type="match status" value="2"/>
</dbReference>
<dbReference type="InterPro" id="IPR009057">
    <property type="entry name" value="Homeodomain-like_sf"/>
</dbReference>
<name>A0A9D2FUS3_9FIRM</name>
<evidence type="ECO:0000313" key="6">
    <source>
        <dbReference type="Proteomes" id="UP000824056"/>
    </source>
</evidence>
<feature type="domain" description="HTH araC/xylS-type" evidence="4">
    <location>
        <begin position="149"/>
        <end position="247"/>
    </location>
</feature>